<dbReference type="Pfam" id="PF13517">
    <property type="entry name" value="FG-GAP_3"/>
    <property type="match status" value="3"/>
</dbReference>
<feature type="domain" description="ASPIC/UnbV" evidence="2">
    <location>
        <begin position="486"/>
        <end position="544"/>
    </location>
</feature>
<dbReference type="EMBL" id="JBHTAS010000001">
    <property type="protein sequence ID" value="MFC7140090.1"/>
    <property type="molecule type" value="Genomic_DNA"/>
</dbReference>
<dbReference type="GeneID" id="78820365"/>
<accession>A0ABD5Y2X7</accession>
<name>A0ABD5Y2X7_9EURY</name>
<sequence length="571" mass="61501">MRALRSARDSAADSTAGRVRAPLILAVAALVVLSGCSGALGDLGGGGNDYPSEPLTFENATAEAGLNYHGSGTGVGAGNNAVYVLDYDRDGWDDLLAMGGERPVLYHNAGGEFERVASFPNLTDWHKSASVVDYDGDGWDDLLFFRKEAPPVALHNDDGTFERADVGIGNLTYPLGAAAADYDGDGDTDLFVYQSGDWHEDKPKGHFYQSGHVPNDNGNPNFLYENTGDGTFERVDAEGIRGTRWSLAASFVDFDGDGRPDIHVANDYNNDTIYLNQGDGEFSQRLLGGATARNGMASEVADVNGDGRMDVFVTNIYIPIDKQKMGEERYERLKRFLSFVIKSGRTEGNTLLINQGGGEFVDKASEYGVRHGGWGWSASLTDFDNDGRRDLIHSTQHTVKVDYEDPKWTVPQVWQRNETGFARVNKSVHGMKHQDSRGMTTLDYDNDGDRDIVLSTYEGPTVLYENTVDGGAAVQFEVVDGAGATALGANVTVSAGGEEVAVVRQTDQSDFLSQESRALHVGLGGAETATLDVTWPDGTQKSFEVDAGARYRVGPDGVEAVANLTHADDGD</sequence>
<dbReference type="InterPro" id="IPR027039">
    <property type="entry name" value="Crtac1"/>
</dbReference>
<evidence type="ECO:0000313" key="3">
    <source>
        <dbReference type="EMBL" id="MFC7140090.1"/>
    </source>
</evidence>
<keyword evidence="4" id="KW-1185">Reference proteome</keyword>
<dbReference type="Pfam" id="PF07593">
    <property type="entry name" value="UnbV_ASPIC"/>
    <property type="match status" value="1"/>
</dbReference>
<dbReference type="Proteomes" id="UP001596432">
    <property type="component" value="Unassembled WGS sequence"/>
</dbReference>
<dbReference type="Gene3D" id="2.130.10.130">
    <property type="entry name" value="Integrin alpha, N-terminal"/>
    <property type="match status" value="2"/>
</dbReference>
<organism evidence="3 4">
    <name type="scientific">Halosimplex aquaticum</name>
    <dbReference type="NCBI Taxonomy" id="3026162"/>
    <lineage>
        <taxon>Archaea</taxon>
        <taxon>Methanobacteriati</taxon>
        <taxon>Methanobacteriota</taxon>
        <taxon>Stenosarchaea group</taxon>
        <taxon>Halobacteria</taxon>
        <taxon>Halobacteriales</taxon>
        <taxon>Haloarculaceae</taxon>
        <taxon>Halosimplex</taxon>
    </lineage>
</organism>
<proteinExistence type="predicted"/>
<reference evidence="3 4" key="1">
    <citation type="journal article" date="2019" name="Int. J. Syst. Evol. Microbiol.">
        <title>The Global Catalogue of Microorganisms (GCM) 10K type strain sequencing project: providing services to taxonomists for standard genome sequencing and annotation.</title>
        <authorList>
            <consortium name="The Broad Institute Genomics Platform"/>
            <consortium name="The Broad Institute Genome Sequencing Center for Infectious Disease"/>
            <person name="Wu L."/>
            <person name="Ma J."/>
        </authorList>
    </citation>
    <scope>NUCLEOTIDE SEQUENCE [LARGE SCALE GENOMIC DNA]</scope>
    <source>
        <strain evidence="3 4">XZYJT29</strain>
    </source>
</reference>
<dbReference type="PANTHER" id="PTHR16026">
    <property type="entry name" value="CARTILAGE ACIDIC PROTEIN 1"/>
    <property type="match status" value="1"/>
</dbReference>
<dbReference type="InterPro" id="IPR028994">
    <property type="entry name" value="Integrin_alpha_N"/>
</dbReference>
<evidence type="ECO:0000313" key="4">
    <source>
        <dbReference type="Proteomes" id="UP001596432"/>
    </source>
</evidence>
<dbReference type="AlphaFoldDB" id="A0ABD5Y2X7"/>
<evidence type="ECO:0000259" key="2">
    <source>
        <dbReference type="Pfam" id="PF07593"/>
    </source>
</evidence>
<dbReference type="RefSeq" id="WP_274325657.1">
    <property type="nucleotide sequence ID" value="NZ_CP118158.1"/>
</dbReference>
<keyword evidence="1" id="KW-0732">Signal</keyword>
<protein>
    <submittedName>
        <fullName evidence="3">CRTAC1 family protein</fullName>
    </submittedName>
</protein>
<dbReference type="InterPro" id="IPR013517">
    <property type="entry name" value="FG-GAP"/>
</dbReference>
<dbReference type="InterPro" id="IPR011519">
    <property type="entry name" value="UnbV_ASPIC"/>
</dbReference>
<dbReference type="SUPFAM" id="SSF69318">
    <property type="entry name" value="Integrin alpha N-terminal domain"/>
    <property type="match status" value="1"/>
</dbReference>
<comment type="caution">
    <text evidence="3">The sequence shown here is derived from an EMBL/GenBank/DDBJ whole genome shotgun (WGS) entry which is preliminary data.</text>
</comment>
<evidence type="ECO:0000256" key="1">
    <source>
        <dbReference type="ARBA" id="ARBA00022729"/>
    </source>
</evidence>
<gene>
    <name evidence="3" type="ORF">ACFQMA_09620</name>
</gene>
<dbReference type="PANTHER" id="PTHR16026:SF0">
    <property type="entry name" value="CARTILAGE ACIDIC PROTEIN 1"/>
    <property type="match status" value="1"/>
</dbReference>